<gene>
    <name evidence="2" type="ORF">PAHAL_2G417900</name>
</gene>
<proteinExistence type="predicted"/>
<evidence type="ECO:0000256" key="1">
    <source>
        <dbReference type="SAM" id="MobiDB-lite"/>
    </source>
</evidence>
<organism evidence="2">
    <name type="scientific">Panicum hallii</name>
    <dbReference type="NCBI Taxonomy" id="206008"/>
    <lineage>
        <taxon>Eukaryota</taxon>
        <taxon>Viridiplantae</taxon>
        <taxon>Streptophyta</taxon>
        <taxon>Embryophyta</taxon>
        <taxon>Tracheophyta</taxon>
        <taxon>Spermatophyta</taxon>
        <taxon>Magnoliopsida</taxon>
        <taxon>Liliopsida</taxon>
        <taxon>Poales</taxon>
        <taxon>Poaceae</taxon>
        <taxon>PACMAD clade</taxon>
        <taxon>Panicoideae</taxon>
        <taxon>Panicodae</taxon>
        <taxon>Paniceae</taxon>
        <taxon>Panicinae</taxon>
        <taxon>Panicum</taxon>
        <taxon>Panicum sect. Panicum</taxon>
    </lineage>
</organism>
<feature type="region of interest" description="Disordered" evidence="1">
    <location>
        <begin position="12"/>
        <end position="34"/>
    </location>
</feature>
<evidence type="ECO:0000313" key="2">
    <source>
        <dbReference type="EMBL" id="PVH65078.1"/>
    </source>
</evidence>
<accession>A0A2T8KSD0</accession>
<dbReference type="AlphaFoldDB" id="A0A2T8KSD0"/>
<dbReference type="Gramene" id="PVH65078">
    <property type="protein sequence ID" value="PVH65078"/>
    <property type="gene ID" value="PAHAL_2G417900"/>
</dbReference>
<dbReference type="EMBL" id="CM008047">
    <property type="protein sequence ID" value="PVH65078.1"/>
    <property type="molecule type" value="Genomic_DNA"/>
</dbReference>
<protein>
    <submittedName>
        <fullName evidence="2">Uncharacterized protein</fullName>
    </submittedName>
</protein>
<feature type="region of interest" description="Disordered" evidence="1">
    <location>
        <begin position="47"/>
        <end position="73"/>
    </location>
</feature>
<dbReference type="Proteomes" id="UP000243499">
    <property type="component" value="Chromosome 2"/>
</dbReference>
<reference evidence="2" key="1">
    <citation type="submission" date="2018-04" db="EMBL/GenBank/DDBJ databases">
        <title>WGS assembly of Panicum hallii.</title>
        <authorList>
            <person name="Lovell J."/>
            <person name="Jenkins J."/>
            <person name="Lowry D."/>
            <person name="Mamidi S."/>
            <person name="Sreedasyam A."/>
            <person name="Weng X."/>
            <person name="Barry K."/>
            <person name="Bonette J."/>
            <person name="Campitelli B."/>
            <person name="Daum C."/>
            <person name="Gordon S."/>
            <person name="Gould B."/>
            <person name="Lipzen A."/>
            <person name="Macqueen A."/>
            <person name="Palacio-Mejia J."/>
            <person name="Plott C."/>
            <person name="Shakirov E."/>
            <person name="Shu S."/>
            <person name="Yoshinaga Y."/>
            <person name="Zane M."/>
            <person name="Rokhsar D."/>
            <person name="Grimwood J."/>
            <person name="Schmutz J."/>
            <person name="Juenger T."/>
        </authorList>
    </citation>
    <scope>NUCLEOTIDE SEQUENCE [LARGE SCALE GENOMIC DNA]</scope>
    <source>
        <strain evidence="2">FIL2</strain>
    </source>
</reference>
<name>A0A2T8KSD0_9POAL</name>
<sequence>MVFLASFLFSPSPPSDTLSEEHNTFRPSSAQGKLRYSRQLVQAPAGRQVTGALNSITGPYSRGRDSQTGSRGL</sequence>